<dbReference type="InterPro" id="IPR039425">
    <property type="entry name" value="RNA_pol_sigma-70-like"/>
</dbReference>
<dbReference type="AlphaFoldDB" id="A0A2K0XLU1"/>
<protein>
    <recommendedName>
        <fullName evidence="9">RNA polymerase sigma-70 factor</fullName>
    </recommendedName>
</protein>
<dbReference type="InterPro" id="IPR013324">
    <property type="entry name" value="RNA_pol_sigma_r3/r4-like"/>
</dbReference>
<dbReference type="NCBIfam" id="TIGR02937">
    <property type="entry name" value="sigma70-ECF"/>
    <property type="match status" value="1"/>
</dbReference>
<evidence type="ECO:0008006" key="9">
    <source>
        <dbReference type="Google" id="ProtNLM"/>
    </source>
</evidence>
<dbReference type="InterPro" id="IPR013325">
    <property type="entry name" value="RNA_pol_sigma_r2"/>
</dbReference>
<evidence type="ECO:0000259" key="5">
    <source>
        <dbReference type="Pfam" id="PF04542"/>
    </source>
</evidence>
<evidence type="ECO:0000256" key="4">
    <source>
        <dbReference type="ARBA" id="ARBA00023163"/>
    </source>
</evidence>
<evidence type="ECO:0000256" key="3">
    <source>
        <dbReference type="ARBA" id="ARBA00023082"/>
    </source>
</evidence>
<dbReference type="NCBIfam" id="TIGR02985">
    <property type="entry name" value="Sig70_bacteroi1"/>
    <property type="match status" value="1"/>
</dbReference>
<dbReference type="InterPro" id="IPR014327">
    <property type="entry name" value="RNA_pol_sigma70_bacteroid"/>
</dbReference>
<dbReference type="Gene3D" id="1.10.10.10">
    <property type="entry name" value="Winged helix-like DNA-binding domain superfamily/Winged helix DNA-binding domain"/>
    <property type="match status" value="1"/>
</dbReference>
<dbReference type="SUPFAM" id="SSF88659">
    <property type="entry name" value="Sigma3 and sigma4 domains of RNA polymerase sigma factors"/>
    <property type="match status" value="1"/>
</dbReference>
<dbReference type="InterPro" id="IPR014284">
    <property type="entry name" value="RNA_pol_sigma-70_dom"/>
</dbReference>
<dbReference type="EMBL" id="NBAX01000003">
    <property type="protein sequence ID" value="PNP95505.1"/>
    <property type="molecule type" value="Genomic_DNA"/>
</dbReference>
<evidence type="ECO:0000256" key="2">
    <source>
        <dbReference type="ARBA" id="ARBA00023015"/>
    </source>
</evidence>
<dbReference type="GO" id="GO:0016987">
    <property type="term" value="F:sigma factor activity"/>
    <property type="evidence" value="ECO:0007669"/>
    <property type="project" value="UniProtKB-KW"/>
</dbReference>
<keyword evidence="2" id="KW-0805">Transcription regulation</keyword>
<comment type="similarity">
    <text evidence="1">Belongs to the sigma-70 factor family. ECF subfamily.</text>
</comment>
<dbReference type="PANTHER" id="PTHR43133:SF46">
    <property type="entry name" value="RNA POLYMERASE SIGMA-70 FACTOR ECF SUBFAMILY"/>
    <property type="match status" value="1"/>
</dbReference>
<name>A0A2K0XLU1_9BACT</name>
<dbReference type="SUPFAM" id="SSF88946">
    <property type="entry name" value="Sigma2 domain of RNA polymerase sigma factors"/>
    <property type="match status" value="1"/>
</dbReference>
<gene>
    <name evidence="7" type="ORF">BFS16_03755</name>
</gene>
<keyword evidence="4" id="KW-0804">Transcription</keyword>
<dbReference type="InterPro" id="IPR013249">
    <property type="entry name" value="RNA_pol_sigma70_r4_t2"/>
</dbReference>
<evidence type="ECO:0000256" key="1">
    <source>
        <dbReference type="ARBA" id="ARBA00010641"/>
    </source>
</evidence>
<organism evidence="7 8">
    <name type="scientific">Hoylesella timonensis</name>
    <dbReference type="NCBI Taxonomy" id="386414"/>
    <lineage>
        <taxon>Bacteria</taxon>
        <taxon>Pseudomonadati</taxon>
        <taxon>Bacteroidota</taxon>
        <taxon>Bacteroidia</taxon>
        <taxon>Bacteroidales</taxon>
        <taxon>Prevotellaceae</taxon>
        <taxon>Hoylesella</taxon>
    </lineage>
</organism>
<reference evidence="7 8" key="1">
    <citation type="submission" date="2017-03" db="EMBL/GenBank/DDBJ databases">
        <authorList>
            <person name="Afonso C.L."/>
            <person name="Miller P.J."/>
            <person name="Scott M.A."/>
            <person name="Spackman E."/>
            <person name="Goraichik I."/>
            <person name="Dimitrov K.M."/>
            <person name="Suarez D.L."/>
            <person name="Swayne D.E."/>
        </authorList>
    </citation>
    <scope>NUCLEOTIDE SEQUENCE [LARGE SCALE GENOMIC DNA]</scope>
    <source>
        <strain evidence="7 8">DNF00076</strain>
    </source>
</reference>
<feature type="domain" description="RNA polymerase sigma factor 70 region 4 type 2" evidence="6">
    <location>
        <begin position="148"/>
        <end position="199"/>
    </location>
</feature>
<proteinExistence type="inferred from homology"/>
<dbReference type="Gene3D" id="1.10.1740.10">
    <property type="match status" value="1"/>
</dbReference>
<dbReference type="GO" id="GO:0003677">
    <property type="term" value="F:DNA binding"/>
    <property type="evidence" value="ECO:0007669"/>
    <property type="project" value="InterPro"/>
</dbReference>
<comment type="caution">
    <text evidence="7">The sequence shown here is derived from an EMBL/GenBank/DDBJ whole genome shotgun (WGS) entry which is preliminary data.</text>
</comment>
<dbReference type="InterPro" id="IPR036388">
    <property type="entry name" value="WH-like_DNA-bd_sf"/>
</dbReference>
<sequence length="216" mass="24876">MPFFAYICQRNKNTIVKWGTTTSLSIFVKLDINNYLVRLASGDVSAFEAVFRQYYPRVRAFALGLTKEASDADDIAQQVFVKLWTHRSQLVAVRNLDAYLFKTARNTFLDYIRSRKKNLVIERIDDGMCLPDSASPFEDLEREELRLLVDMVVETMPPKRQAVYRMIREQGLSLEEVSKALSISKKTAANHLNLALRQLSKIVYLFLLIVNNLGEF</sequence>
<dbReference type="GO" id="GO:0006352">
    <property type="term" value="P:DNA-templated transcription initiation"/>
    <property type="evidence" value="ECO:0007669"/>
    <property type="project" value="InterPro"/>
</dbReference>
<accession>A0A2K0XLU1</accession>
<keyword evidence="3" id="KW-0731">Sigma factor</keyword>
<dbReference type="PANTHER" id="PTHR43133">
    <property type="entry name" value="RNA POLYMERASE ECF-TYPE SIGMA FACTO"/>
    <property type="match status" value="1"/>
</dbReference>
<dbReference type="Pfam" id="PF08281">
    <property type="entry name" value="Sigma70_r4_2"/>
    <property type="match status" value="1"/>
</dbReference>
<dbReference type="Pfam" id="PF04542">
    <property type="entry name" value="Sigma70_r2"/>
    <property type="match status" value="1"/>
</dbReference>
<dbReference type="Proteomes" id="UP000236634">
    <property type="component" value="Unassembled WGS sequence"/>
</dbReference>
<feature type="domain" description="RNA polymerase sigma-70 region 2" evidence="5">
    <location>
        <begin position="51"/>
        <end position="117"/>
    </location>
</feature>
<dbReference type="InterPro" id="IPR007627">
    <property type="entry name" value="RNA_pol_sigma70_r2"/>
</dbReference>
<evidence type="ECO:0000313" key="7">
    <source>
        <dbReference type="EMBL" id="PNP95505.1"/>
    </source>
</evidence>
<evidence type="ECO:0000259" key="6">
    <source>
        <dbReference type="Pfam" id="PF08281"/>
    </source>
</evidence>
<evidence type="ECO:0000313" key="8">
    <source>
        <dbReference type="Proteomes" id="UP000236634"/>
    </source>
</evidence>